<dbReference type="InterPro" id="IPR006044">
    <property type="entry name" value="11S_seedstore_pln"/>
</dbReference>
<dbReference type="STRING" id="3775.A0A1Q3D243"/>
<dbReference type="PROSITE" id="PS00305">
    <property type="entry name" value="11S_SEED_STORAGE"/>
    <property type="match status" value="1"/>
</dbReference>
<name>A0A1Q3D243_CEPFO</name>
<dbReference type="Pfam" id="PF00190">
    <property type="entry name" value="Cupin_1"/>
    <property type="match status" value="2"/>
</dbReference>
<dbReference type="CDD" id="cd02243">
    <property type="entry name" value="cupin_11S_legumin_C"/>
    <property type="match status" value="1"/>
</dbReference>
<dbReference type="PRINTS" id="PR00439">
    <property type="entry name" value="11SGLOBULIN"/>
</dbReference>
<dbReference type="SUPFAM" id="SSF51182">
    <property type="entry name" value="RmlC-like cupins"/>
    <property type="match status" value="1"/>
</dbReference>
<feature type="region of interest" description="Disordered" evidence="7">
    <location>
        <begin position="195"/>
        <end position="225"/>
    </location>
</feature>
<comment type="function">
    <text evidence="6">Seed storage protein.</text>
</comment>
<evidence type="ECO:0000256" key="6">
    <source>
        <dbReference type="RuleBase" id="RU003681"/>
    </source>
</evidence>
<dbReference type="Gene3D" id="2.60.120.10">
    <property type="entry name" value="Jelly Rolls"/>
    <property type="match status" value="2"/>
</dbReference>
<dbReference type="InterPro" id="IPR022379">
    <property type="entry name" value="11S_seedstore_CS"/>
</dbReference>
<keyword evidence="2 6" id="KW-0732">Signal</keyword>
<dbReference type="InterPro" id="IPR011051">
    <property type="entry name" value="RmlC_Cupin_sf"/>
</dbReference>
<dbReference type="PANTHER" id="PTHR31189:SF35">
    <property type="entry name" value="12S SEED STORAGE PROTEIN CRB"/>
    <property type="match status" value="1"/>
</dbReference>
<keyword evidence="3 6" id="KW-0758">Storage protein</keyword>
<dbReference type="OrthoDB" id="2016041at2759"/>
<comment type="subunit">
    <text evidence="6">Hexamer; each subunit is composed of an acidic and a basic chain derived from a single precursor and linked by a disulfide bond.</text>
</comment>
<dbReference type="SMART" id="SM00835">
    <property type="entry name" value="Cupin_1"/>
    <property type="match status" value="2"/>
</dbReference>
<dbReference type="InterPro" id="IPR014710">
    <property type="entry name" value="RmlC-like_jellyroll"/>
</dbReference>
<feature type="signal peptide" evidence="6">
    <location>
        <begin position="1"/>
        <end position="22"/>
    </location>
</feature>
<accession>A0A1Q3D243</accession>
<evidence type="ECO:0000313" key="9">
    <source>
        <dbReference type="EMBL" id="GAV86373.1"/>
    </source>
</evidence>
<sequence>MAKPLSLALSLCLVLLFNGCLAGRDEYRQQRQNECQLDRLNALEPDSRVEAEAGVTEYWNSNHEQFQCANVAVVRRTIEPNGLTLPFYNNGPMLVYVVQGTGISGTLIPGCPETYQESQQGQQQQQQGRRSQDRHQKVRRFKEGDIIALPAGVAHWCYNDGNKPVVVVSLHDTGNSANQLDRSPREFYLAGNPREEQQLQEQQEQSQQGQRRGDRRQQHQYGRRRGQKQCNNVFCGFEPQMLADAFNLDTNTARKLQNDNDNRGSIVRVRGGDLQGVRPPTEREEEEEEEERRDYDTNGLEETLCSMRLRENLGNPRADIYTPQAGRISTLNSHNLPILRWLQLSAERGVLYNNGVMVPHWNMNAHSIMYVIRGSARVQVVDNYGQSVFDDTVRRGQILTVPQHYAVVKRAEAEGFEWISFKTNDNAMISPLSGRTSAIRAMPEDVLANAFRISRDDARRIKFNVRETTLTSSASRSQRRAEA</sequence>
<dbReference type="AlphaFoldDB" id="A0A1Q3D243"/>
<feature type="chain" id="PRO_5011823393" evidence="6">
    <location>
        <begin position="23"/>
        <end position="483"/>
    </location>
</feature>
<keyword evidence="10" id="KW-1185">Reference proteome</keyword>
<dbReference type="FunFam" id="2.60.120.10:FF:000124">
    <property type="entry name" value="Glycinin G5"/>
    <property type="match status" value="1"/>
</dbReference>
<keyword evidence="4 6" id="KW-0708">Seed storage protein</keyword>
<protein>
    <submittedName>
        <fullName evidence="9">Cupin_1 domain-containing protein</fullName>
    </submittedName>
</protein>
<evidence type="ECO:0000256" key="5">
    <source>
        <dbReference type="ARBA" id="ARBA00023157"/>
    </source>
</evidence>
<evidence type="ECO:0000256" key="1">
    <source>
        <dbReference type="ARBA" id="ARBA00007178"/>
    </source>
</evidence>
<proteinExistence type="inferred from homology"/>
<dbReference type="InterPro" id="IPR006045">
    <property type="entry name" value="Cupin_1"/>
</dbReference>
<organism evidence="9 10">
    <name type="scientific">Cephalotus follicularis</name>
    <name type="common">Albany pitcher plant</name>
    <dbReference type="NCBI Taxonomy" id="3775"/>
    <lineage>
        <taxon>Eukaryota</taxon>
        <taxon>Viridiplantae</taxon>
        <taxon>Streptophyta</taxon>
        <taxon>Embryophyta</taxon>
        <taxon>Tracheophyta</taxon>
        <taxon>Spermatophyta</taxon>
        <taxon>Magnoliopsida</taxon>
        <taxon>eudicotyledons</taxon>
        <taxon>Gunneridae</taxon>
        <taxon>Pentapetalae</taxon>
        <taxon>rosids</taxon>
        <taxon>fabids</taxon>
        <taxon>Oxalidales</taxon>
        <taxon>Cephalotaceae</taxon>
        <taxon>Cephalotus</taxon>
    </lineage>
</organism>
<gene>
    <name evidence="9" type="ORF">CFOL_v3_29804</name>
</gene>
<reference evidence="10" key="1">
    <citation type="submission" date="2016-04" db="EMBL/GenBank/DDBJ databases">
        <title>Cephalotus genome sequencing.</title>
        <authorList>
            <person name="Fukushima K."/>
            <person name="Hasebe M."/>
            <person name="Fang X."/>
        </authorList>
    </citation>
    <scope>NUCLEOTIDE SEQUENCE [LARGE SCALE GENOMIC DNA]</scope>
    <source>
        <strain evidence="10">cv. St1</strain>
    </source>
</reference>
<evidence type="ECO:0000256" key="3">
    <source>
        <dbReference type="ARBA" id="ARBA00022761"/>
    </source>
</evidence>
<evidence type="ECO:0000313" key="10">
    <source>
        <dbReference type="Proteomes" id="UP000187406"/>
    </source>
</evidence>
<evidence type="ECO:0000259" key="8">
    <source>
        <dbReference type="SMART" id="SM00835"/>
    </source>
</evidence>
<dbReference type="Proteomes" id="UP000187406">
    <property type="component" value="Unassembled WGS sequence"/>
</dbReference>
<comment type="caution">
    <text evidence="9">The sequence shown here is derived from an EMBL/GenBank/DDBJ whole genome shotgun (WGS) entry which is preliminary data.</text>
</comment>
<dbReference type="InParanoid" id="A0A1Q3D243"/>
<dbReference type="CDD" id="cd02242">
    <property type="entry name" value="cupin_11S_legumin_N"/>
    <property type="match status" value="1"/>
</dbReference>
<feature type="region of interest" description="Disordered" evidence="7">
    <location>
        <begin position="113"/>
        <end position="137"/>
    </location>
</feature>
<dbReference type="PANTHER" id="PTHR31189">
    <property type="entry name" value="OS03G0336100 PROTEIN-RELATED"/>
    <property type="match status" value="1"/>
</dbReference>
<comment type="similarity">
    <text evidence="1 6">Belongs to the 11S seed storage protein (globulins) family.</text>
</comment>
<dbReference type="EMBL" id="BDDD01003879">
    <property type="protein sequence ID" value="GAV86373.1"/>
    <property type="molecule type" value="Genomic_DNA"/>
</dbReference>
<dbReference type="FunCoup" id="A0A1Q3D243">
    <property type="interactions" value="329"/>
</dbReference>
<dbReference type="GO" id="GO:0045735">
    <property type="term" value="F:nutrient reservoir activity"/>
    <property type="evidence" value="ECO:0007669"/>
    <property type="project" value="UniProtKB-KW"/>
</dbReference>
<feature type="domain" description="Cupin type-1" evidence="8">
    <location>
        <begin position="311"/>
        <end position="459"/>
    </location>
</feature>
<feature type="domain" description="Cupin type-1" evidence="8">
    <location>
        <begin position="40"/>
        <end position="254"/>
    </location>
</feature>
<evidence type="ECO:0000256" key="7">
    <source>
        <dbReference type="SAM" id="MobiDB-lite"/>
    </source>
</evidence>
<feature type="compositionally biased region" description="Low complexity" evidence="7">
    <location>
        <begin position="199"/>
        <end position="210"/>
    </location>
</feature>
<evidence type="ECO:0000256" key="2">
    <source>
        <dbReference type="ARBA" id="ARBA00022729"/>
    </source>
</evidence>
<keyword evidence="5 6" id="KW-1015">Disulfide bond</keyword>
<dbReference type="GO" id="GO:0048316">
    <property type="term" value="P:seed development"/>
    <property type="evidence" value="ECO:0007669"/>
    <property type="project" value="UniProtKB-ARBA"/>
</dbReference>
<feature type="compositionally biased region" description="Low complexity" evidence="7">
    <location>
        <begin position="118"/>
        <end position="129"/>
    </location>
</feature>
<evidence type="ECO:0000256" key="4">
    <source>
        <dbReference type="ARBA" id="ARBA00023129"/>
    </source>
</evidence>
<dbReference type="InterPro" id="IPR050253">
    <property type="entry name" value="Seed_Storage-Functional"/>
</dbReference>
<dbReference type="FunFam" id="2.60.120.10:FF:000073">
    <property type="entry name" value="Glycinin G1"/>
    <property type="match status" value="1"/>
</dbReference>
<feature type="region of interest" description="Disordered" evidence="7">
    <location>
        <begin position="255"/>
        <end position="296"/>
    </location>
</feature>